<reference evidence="1" key="1">
    <citation type="journal article" date="2020" name="Mol. Plant Microbe Interact.">
        <title>Genome Sequence of the Biocontrol Agent Coniothyrium minitans strain Conio (IMI 134523).</title>
        <authorList>
            <person name="Patel D."/>
            <person name="Shittu T.A."/>
            <person name="Baroncelli R."/>
            <person name="Muthumeenakshi S."/>
            <person name="Osborne T.H."/>
            <person name="Janganan T.K."/>
            <person name="Sreenivasaprasad S."/>
        </authorList>
    </citation>
    <scope>NUCLEOTIDE SEQUENCE</scope>
    <source>
        <strain evidence="1">Conio</strain>
    </source>
</reference>
<name>A0A9P6GB38_9PLEO</name>
<gene>
    <name evidence="1" type="ORF">PMIN01_09825</name>
</gene>
<dbReference type="OrthoDB" id="10378476at2759"/>
<evidence type="ECO:0000313" key="2">
    <source>
        <dbReference type="Proteomes" id="UP000756921"/>
    </source>
</evidence>
<accession>A0A9P6GB38</accession>
<keyword evidence="2" id="KW-1185">Reference proteome</keyword>
<comment type="caution">
    <text evidence="1">The sequence shown here is derived from an EMBL/GenBank/DDBJ whole genome shotgun (WGS) entry which is preliminary data.</text>
</comment>
<dbReference type="EMBL" id="WJXW01000011">
    <property type="protein sequence ID" value="KAF9731896.1"/>
    <property type="molecule type" value="Genomic_DNA"/>
</dbReference>
<sequence length="55" mass="6443">MAVRRSRPRMTYPARRRHLLRTCGQLRGNPRPVRCHRPHTSCISPLPHAHTLSFC</sequence>
<organism evidence="1 2">
    <name type="scientific">Paraphaeosphaeria minitans</name>
    <dbReference type="NCBI Taxonomy" id="565426"/>
    <lineage>
        <taxon>Eukaryota</taxon>
        <taxon>Fungi</taxon>
        <taxon>Dikarya</taxon>
        <taxon>Ascomycota</taxon>
        <taxon>Pezizomycotina</taxon>
        <taxon>Dothideomycetes</taxon>
        <taxon>Pleosporomycetidae</taxon>
        <taxon>Pleosporales</taxon>
        <taxon>Massarineae</taxon>
        <taxon>Didymosphaeriaceae</taxon>
        <taxon>Paraphaeosphaeria</taxon>
    </lineage>
</organism>
<protein>
    <submittedName>
        <fullName evidence="1">Uncharacterized protein</fullName>
    </submittedName>
</protein>
<dbReference type="AlphaFoldDB" id="A0A9P6GB38"/>
<evidence type="ECO:0000313" key="1">
    <source>
        <dbReference type="EMBL" id="KAF9731896.1"/>
    </source>
</evidence>
<dbReference type="Proteomes" id="UP000756921">
    <property type="component" value="Unassembled WGS sequence"/>
</dbReference>
<proteinExistence type="predicted"/>